<dbReference type="EMBL" id="KB745916">
    <property type="protein sequence ID" value="EOA93603.1"/>
    <property type="molecule type" value="Genomic_DNA"/>
</dbReference>
<proteinExistence type="predicted"/>
<dbReference type="Gene3D" id="3.30.200.20">
    <property type="entry name" value="Phosphorylase Kinase, domain 1"/>
    <property type="match status" value="1"/>
</dbReference>
<keyword evidence="2" id="KW-1185">Reference proteome</keyword>
<dbReference type="GO" id="GO:0016301">
    <property type="term" value="F:kinase activity"/>
    <property type="evidence" value="ECO:0007669"/>
    <property type="project" value="UniProtKB-KW"/>
</dbReference>
<reference evidence="2" key="1">
    <citation type="journal article" date="2013" name="Nat. Genet.">
        <title>The duck genome and transcriptome provide insight into an avian influenza virus reservoir species.</title>
        <authorList>
            <person name="Huang Y."/>
            <person name="Li Y."/>
            <person name="Burt D.W."/>
            <person name="Chen H."/>
            <person name="Zhang Y."/>
            <person name="Qian W."/>
            <person name="Kim H."/>
            <person name="Gan S."/>
            <person name="Zhao Y."/>
            <person name="Li J."/>
            <person name="Yi K."/>
            <person name="Feng H."/>
            <person name="Zhu P."/>
            <person name="Li B."/>
            <person name="Liu Q."/>
            <person name="Fairley S."/>
            <person name="Magor K.E."/>
            <person name="Du Z."/>
            <person name="Hu X."/>
            <person name="Goodman L."/>
            <person name="Tafer H."/>
            <person name="Vignal A."/>
            <person name="Lee T."/>
            <person name="Kim K.W."/>
            <person name="Sheng Z."/>
            <person name="An Y."/>
            <person name="Searle S."/>
            <person name="Herrero J."/>
            <person name="Groenen M.A."/>
            <person name="Crooijmans R.P."/>
            <person name="Faraut T."/>
            <person name="Cai Q."/>
            <person name="Webster R.G."/>
            <person name="Aldridge J.R."/>
            <person name="Warren W.C."/>
            <person name="Bartschat S."/>
            <person name="Kehr S."/>
            <person name="Marz M."/>
            <person name="Stadler P.F."/>
            <person name="Smith J."/>
            <person name="Kraus R.H."/>
            <person name="Zhao Y."/>
            <person name="Ren L."/>
            <person name="Fei J."/>
            <person name="Morisson M."/>
            <person name="Kaiser P."/>
            <person name="Griffin D.K."/>
            <person name="Rao M."/>
            <person name="Pitel F."/>
            <person name="Wang J."/>
            <person name="Li N."/>
        </authorList>
    </citation>
    <scope>NUCLEOTIDE SEQUENCE [LARGE SCALE GENOMIC DNA]</scope>
</reference>
<name>R0KKB0_ANAPL</name>
<keyword evidence="1" id="KW-0808">Transferase</keyword>
<gene>
    <name evidence="1" type="ORF">Anapl_18303</name>
</gene>
<accession>R0KKB0</accession>
<dbReference type="AlphaFoldDB" id="R0KKB0"/>
<evidence type="ECO:0000313" key="1">
    <source>
        <dbReference type="EMBL" id="EOA93603.1"/>
    </source>
</evidence>
<dbReference type="Proteomes" id="UP000296049">
    <property type="component" value="Unassembled WGS sequence"/>
</dbReference>
<sequence>MERDPKLPRICTFLKLWLHRKHRAKPCSLQLPAPSQLSSPGEGVVKEINITHHVKEGSEKADPSQFELLKVLGQGSFGKCVIV</sequence>
<protein>
    <submittedName>
        <fullName evidence="1">Ribosomal protein S6 kinase 2 alpha</fullName>
    </submittedName>
</protein>
<evidence type="ECO:0000313" key="2">
    <source>
        <dbReference type="Proteomes" id="UP000296049"/>
    </source>
</evidence>
<organism evidence="1 2">
    <name type="scientific">Anas platyrhynchos</name>
    <name type="common">Mallard</name>
    <name type="synonym">Anas boschas</name>
    <dbReference type="NCBI Taxonomy" id="8839"/>
    <lineage>
        <taxon>Eukaryota</taxon>
        <taxon>Metazoa</taxon>
        <taxon>Chordata</taxon>
        <taxon>Craniata</taxon>
        <taxon>Vertebrata</taxon>
        <taxon>Euteleostomi</taxon>
        <taxon>Archelosauria</taxon>
        <taxon>Archosauria</taxon>
        <taxon>Dinosauria</taxon>
        <taxon>Saurischia</taxon>
        <taxon>Theropoda</taxon>
        <taxon>Coelurosauria</taxon>
        <taxon>Aves</taxon>
        <taxon>Neognathae</taxon>
        <taxon>Galloanserae</taxon>
        <taxon>Anseriformes</taxon>
        <taxon>Anatidae</taxon>
        <taxon>Anatinae</taxon>
        <taxon>Anas</taxon>
    </lineage>
</organism>
<keyword evidence="1" id="KW-0418">Kinase</keyword>